<dbReference type="GO" id="GO:0006351">
    <property type="term" value="P:DNA-templated transcription"/>
    <property type="evidence" value="ECO:0007669"/>
    <property type="project" value="InterPro"/>
</dbReference>
<dbReference type="SUPFAM" id="SSF63393">
    <property type="entry name" value="RNA polymerase subunits"/>
    <property type="match status" value="1"/>
</dbReference>
<dbReference type="AlphaFoldDB" id="A0A1G5BX81"/>
<keyword evidence="1" id="KW-0479">Metal-binding</keyword>
<evidence type="ECO:0000256" key="1">
    <source>
        <dbReference type="ARBA" id="ARBA00022723"/>
    </source>
</evidence>
<dbReference type="GO" id="GO:0046872">
    <property type="term" value="F:metal ion binding"/>
    <property type="evidence" value="ECO:0007669"/>
    <property type="project" value="UniProtKB-KW"/>
</dbReference>
<proteinExistence type="predicted"/>
<dbReference type="GO" id="GO:0003899">
    <property type="term" value="F:DNA-directed RNA polymerase activity"/>
    <property type="evidence" value="ECO:0007669"/>
    <property type="project" value="InterPro"/>
</dbReference>
<dbReference type="InterPro" id="IPR006591">
    <property type="entry name" value="RNAP_P/RPABC4"/>
</dbReference>
<dbReference type="EMBL" id="FMUR01000005">
    <property type="protein sequence ID" value="SCX94812.1"/>
    <property type="molecule type" value="Genomic_DNA"/>
</dbReference>
<sequence length="288" mass="33390">MITYKCRNCGAQLKLSDAGGFTCPYCGSRSFMSDSELKGNNEFRKKMVTYYSARAMEKENDYSGDTLWEETGRVEYIMENGSELTIAYMDKYEYPRMTCYLAMKNVVYIFDNNEEADLFLWGLDSLVFPEADMKLDRCFPVLRQRVSLEGGKEVLVFVRKPYFYPAEVFAPFEPEHLAWVISRMENMCCALEYSGVSHGDISTFSVFVNPLTHEGMLFGDWRKVGVKRSNLDLKLVRETAKKIMGGNGQPVQLTEFLRSMPRRDAYEDFEYWDTVIERGFGGHRFKKL</sequence>
<protein>
    <submittedName>
        <fullName evidence="3">Uncharacterized protein</fullName>
    </submittedName>
</protein>
<name>A0A1G5BX81_9FIRM</name>
<evidence type="ECO:0000313" key="4">
    <source>
        <dbReference type="Proteomes" id="UP000183047"/>
    </source>
</evidence>
<evidence type="ECO:0000313" key="3">
    <source>
        <dbReference type="EMBL" id="SCX94812.1"/>
    </source>
</evidence>
<dbReference type="SMART" id="SM00659">
    <property type="entry name" value="RPOLCX"/>
    <property type="match status" value="1"/>
</dbReference>
<accession>A0A1G5BX81</accession>
<dbReference type="GO" id="GO:0003677">
    <property type="term" value="F:DNA binding"/>
    <property type="evidence" value="ECO:0007669"/>
    <property type="project" value="InterPro"/>
</dbReference>
<organism evidence="3 4">
    <name type="scientific">Butyrivibrio hungatei</name>
    <dbReference type="NCBI Taxonomy" id="185008"/>
    <lineage>
        <taxon>Bacteria</taxon>
        <taxon>Bacillati</taxon>
        <taxon>Bacillota</taxon>
        <taxon>Clostridia</taxon>
        <taxon>Lachnospirales</taxon>
        <taxon>Lachnospiraceae</taxon>
        <taxon>Butyrivibrio</taxon>
    </lineage>
</organism>
<gene>
    <name evidence="3" type="ORF">SAMN02910451_00866</name>
</gene>
<keyword evidence="2" id="KW-0862">Zinc</keyword>
<dbReference type="InterPro" id="IPR029040">
    <property type="entry name" value="RPABC4/Spt4"/>
</dbReference>
<dbReference type="Proteomes" id="UP000183047">
    <property type="component" value="Unassembled WGS sequence"/>
</dbReference>
<dbReference type="OrthoDB" id="1817326at2"/>
<dbReference type="RefSeq" id="WP_074461602.1">
    <property type="nucleotide sequence ID" value="NZ_FMUR01000005.1"/>
</dbReference>
<keyword evidence="4" id="KW-1185">Reference proteome</keyword>
<dbReference type="Gene3D" id="2.20.28.30">
    <property type="entry name" value="RNA polymerase ii, chain L"/>
    <property type="match status" value="1"/>
</dbReference>
<reference evidence="4" key="1">
    <citation type="submission" date="2016-10" db="EMBL/GenBank/DDBJ databases">
        <authorList>
            <person name="Varghese N."/>
            <person name="Submissions S."/>
        </authorList>
    </citation>
    <scope>NUCLEOTIDE SEQUENCE [LARGE SCALE GENOMIC DNA]</scope>
    <source>
        <strain evidence="4">XBD2006</strain>
    </source>
</reference>
<evidence type="ECO:0000256" key="2">
    <source>
        <dbReference type="ARBA" id="ARBA00022833"/>
    </source>
</evidence>